<feature type="transmembrane region" description="Helical" evidence="8">
    <location>
        <begin position="266"/>
        <end position="287"/>
    </location>
</feature>
<feature type="transmembrane region" description="Helical" evidence="8">
    <location>
        <begin position="48"/>
        <end position="68"/>
    </location>
</feature>
<comment type="similarity">
    <text evidence="2">Belongs to the binding-protein-dependent transport system permease family. FecCD subfamily.</text>
</comment>
<dbReference type="Gene3D" id="1.10.3470.10">
    <property type="entry name" value="ABC transporter involved in vitamin B12 uptake, BtuC"/>
    <property type="match status" value="1"/>
</dbReference>
<dbReference type="SUPFAM" id="SSF81345">
    <property type="entry name" value="ABC transporter involved in vitamin B12 uptake, BtuC"/>
    <property type="match status" value="1"/>
</dbReference>
<dbReference type="PANTHER" id="PTHR30472:SF27">
    <property type="entry name" value="PETROBACTIN IMPORT SYSTEM PERMEASE PROTEIN YCLN"/>
    <property type="match status" value="1"/>
</dbReference>
<organism evidence="9 10">
    <name type="scientific">Thorsellia kenyensis</name>
    <dbReference type="NCBI Taxonomy" id="1549888"/>
    <lineage>
        <taxon>Bacteria</taxon>
        <taxon>Pseudomonadati</taxon>
        <taxon>Pseudomonadota</taxon>
        <taxon>Gammaproteobacteria</taxon>
        <taxon>Enterobacterales</taxon>
        <taxon>Thorselliaceae</taxon>
        <taxon>Thorsellia</taxon>
    </lineage>
</organism>
<evidence type="ECO:0000256" key="8">
    <source>
        <dbReference type="SAM" id="Phobius"/>
    </source>
</evidence>
<sequence>MNKNIFYTLILLISVSICSLFIGVAKMDILSIHSWSEGQWNIFWLSRLPRLLSILMAGAGMSIAGLIMQQLTQNRFVSPTTAGTMDFAMLGIVIAMILFAESSLFMKLSVAFIVTFMGSLLFMKILERIRMKDIIFVPLVGIMLGSVVSGVAIFFALKFNLMQSITGWLQGDFSMMTKGRYELLFITLPLIAVAYFFASKFTIVGMGESFAQNLGVSYKQVVFIGLMIVSIIASTIILTVGIIPFLGLIIPNIVSIFHGDNIKTTLPLTALYGSLFILIADILGRVLVAPYEISISLMVGSIGSAIFLVLLFRQQKHEQQ</sequence>
<gene>
    <name evidence="9" type="ORF">ACFFIT_09510</name>
</gene>
<dbReference type="EMBL" id="JBHLXE010000100">
    <property type="protein sequence ID" value="MFC0180311.1"/>
    <property type="molecule type" value="Genomic_DNA"/>
</dbReference>
<evidence type="ECO:0000313" key="10">
    <source>
        <dbReference type="Proteomes" id="UP001589758"/>
    </source>
</evidence>
<dbReference type="RefSeq" id="WP_385877424.1">
    <property type="nucleotide sequence ID" value="NZ_JBHLXE010000100.1"/>
</dbReference>
<keyword evidence="5 8" id="KW-0812">Transmembrane</keyword>
<evidence type="ECO:0000256" key="5">
    <source>
        <dbReference type="ARBA" id="ARBA00022692"/>
    </source>
</evidence>
<evidence type="ECO:0000313" key="9">
    <source>
        <dbReference type="EMBL" id="MFC0180311.1"/>
    </source>
</evidence>
<keyword evidence="7 8" id="KW-0472">Membrane</keyword>
<evidence type="ECO:0000256" key="4">
    <source>
        <dbReference type="ARBA" id="ARBA00022475"/>
    </source>
</evidence>
<dbReference type="CDD" id="cd06550">
    <property type="entry name" value="TM_ABC_iron-siderophores_like"/>
    <property type="match status" value="1"/>
</dbReference>
<accession>A0ABV6CFJ2</accession>
<evidence type="ECO:0000256" key="6">
    <source>
        <dbReference type="ARBA" id="ARBA00022989"/>
    </source>
</evidence>
<dbReference type="InterPro" id="IPR000522">
    <property type="entry name" value="ABC_transptr_permease_BtuC"/>
</dbReference>
<feature type="transmembrane region" description="Helical" evidence="8">
    <location>
        <begin position="223"/>
        <end position="254"/>
    </location>
</feature>
<evidence type="ECO:0000256" key="2">
    <source>
        <dbReference type="ARBA" id="ARBA00007935"/>
    </source>
</evidence>
<feature type="transmembrane region" description="Helical" evidence="8">
    <location>
        <begin position="6"/>
        <end position="27"/>
    </location>
</feature>
<keyword evidence="10" id="KW-1185">Reference proteome</keyword>
<evidence type="ECO:0000256" key="7">
    <source>
        <dbReference type="ARBA" id="ARBA00023136"/>
    </source>
</evidence>
<feature type="transmembrane region" description="Helical" evidence="8">
    <location>
        <begin position="293"/>
        <end position="312"/>
    </location>
</feature>
<comment type="subcellular location">
    <subcellularLocation>
        <location evidence="1">Cell membrane</location>
        <topology evidence="1">Multi-pass membrane protein</topology>
    </subcellularLocation>
</comment>
<feature type="transmembrane region" description="Helical" evidence="8">
    <location>
        <begin position="80"/>
        <end position="99"/>
    </location>
</feature>
<keyword evidence="6 8" id="KW-1133">Transmembrane helix</keyword>
<feature type="transmembrane region" description="Helical" evidence="8">
    <location>
        <begin position="104"/>
        <end position="123"/>
    </location>
</feature>
<proteinExistence type="inferred from homology"/>
<dbReference type="Pfam" id="PF01032">
    <property type="entry name" value="FecCD"/>
    <property type="match status" value="1"/>
</dbReference>
<keyword evidence="4" id="KW-1003">Cell membrane</keyword>
<feature type="transmembrane region" description="Helical" evidence="8">
    <location>
        <begin position="135"/>
        <end position="157"/>
    </location>
</feature>
<dbReference type="PANTHER" id="PTHR30472">
    <property type="entry name" value="FERRIC ENTEROBACTIN TRANSPORT SYSTEM PERMEASE PROTEIN"/>
    <property type="match status" value="1"/>
</dbReference>
<evidence type="ECO:0000256" key="1">
    <source>
        <dbReference type="ARBA" id="ARBA00004651"/>
    </source>
</evidence>
<dbReference type="Proteomes" id="UP001589758">
    <property type="component" value="Unassembled WGS sequence"/>
</dbReference>
<reference evidence="9 10" key="1">
    <citation type="submission" date="2024-09" db="EMBL/GenBank/DDBJ databases">
        <authorList>
            <person name="Sun Q."/>
            <person name="Mori K."/>
        </authorList>
    </citation>
    <scope>NUCLEOTIDE SEQUENCE [LARGE SCALE GENOMIC DNA]</scope>
    <source>
        <strain evidence="9 10">CCM 8545</strain>
    </source>
</reference>
<keyword evidence="3" id="KW-0813">Transport</keyword>
<feature type="transmembrane region" description="Helical" evidence="8">
    <location>
        <begin position="183"/>
        <end position="203"/>
    </location>
</feature>
<protein>
    <submittedName>
        <fullName evidence="9">ABC transporter permease</fullName>
    </submittedName>
</protein>
<name>A0ABV6CFJ2_9GAMM</name>
<dbReference type="InterPro" id="IPR037294">
    <property type="entry name" value="ABC_BtuC-like"/>
</dbReference>
<comment type="caution">
    <text evidence="9">The sequence shown here is derived from an EMBL/GenBank/DDBJ whole genome shotgun (WGS) entry which is preliminary data.</text>
</comment>
<evidence type="ECO:0000256" key="3">
    <source>
        <dbReference type="ARBA" id="ARBA00022448"/>
    </source>
</evidence>